<protein>
    <submittedName>
        <fullName evidence="2">Uncharacterized protein</fullName>
    </submittedName>
</protein>
<feature type="compositionally biased region" description="Polar residues" evidence="1">
    <location>
        <begin position="165"/>
        <end position="176"/>
    </location>
</feature>
<evidence type="ECO:0000313" key="3">
    <source>
        <dbReference type="Proteomes" id="UP000001307"/>
    </source>
</evidence>
<organism evidence="2">
    <name type="scientific">Oikopleura dioica</name>
    <name type="common">Tunicate</name>
    <dbReference type="NCBI Taxonomy" id="34765"/>
    <lineage>
        <taxon>Eukaryota</taxon>
        <taxon>Metazoa</taxon>
        <taxon>Chordata</taxon>
        <taxon>Tunicata</taxon>
        <taxon>Appendicularia</taxon>
        <taxon>Copelata</taxon>
        <taxon>Oikopleuridae</taxon>
        <taxon>Oikopleura</taxon>
    </lineage>
</organism>
<dbReference type="EMBL" id="FN653950">
    <property type="protein sequence ID" value="CBY16190.1"/>
    <property type="molecule type" value="Genomic_DNA"/>
</dbReference>
<feature type="region of interest" description="Disordered" evidence="1">
    <location>
        <begin position="165"/>
        <end position="191"/>
    </location>
</feature>
<dbReference type="AlphaFoldDB" id="E4Y2W0"/>
<dbReference type="Proteomes" id="UP000001307">
    <property type="component" value="Unassembled WGS sequence"/>
</dbReference>
<keyword evidence="3" id="KW-1185">Reference proteome</keyword>
<feature type="region of interest" description="Disordered" evidence="1">
    <location>
        <begin position="118"/>
        <end position="144"/>
    </location>
</feature>
<proteinExistence type="predicted"/>
<name>E4Y2W0_OIKDI</name>
<evidence type="ECO:0000256" key="1">
    <source>
        <dbReference type="SAM" id="MobiDB-lite"/>
    </source>
</evidence>
<reference evidence="2" key="1">
    <citation type="journal article" date="2010" name="Science">
        <title>Plasticity of animal genome architecture unmasked by rapid evolution of a pelagic tunicate.</title>
        <authorList>
            <person name="Denoeud F."/>
            <person name="Henriet S."/>
            <person name="Mungpakdee S."/>
            <person name="Aury J.M."/>
            <person name="Da Silva C."/>
            <person name="Brinkmann H."/>
            <person name="Mikhaleva J."/>
            <person name="Olsen L.C."/>
            <person name="Jubin C."/>
            <person name="Canestro C."/>
            <person name="Bouquet J.M."/>
            <person name="Danks G."/>
            <person name="Poulain J."/>
            <person name="Campsteijn C."/>
            <person name="Adamski M."/>
            <person name="Cross I."/>
            <person name="Yadetie F."/>
            <person name="Muffato M."/>
            <person name="Louis A."/>
            <person name="Butcher S."/>
            <person name="Tsagkogeorga G."/>
            <person name="Konrad A."/>
            <person name="Singh S."/>
            <person name="Jensen M.F."/>
            <person name="Cong E.H."/>
            <person name="Eikeseth-Otteraa H."/>
            <person name="Noel B."/>
            <person name="Anthouard V."/>
            <person name="Porcel B.M."/>
            <person name="Kachouri-Lafond R."/>
            <person name="Nishino A."/>
            <person name="Ugolini M."/>
            <person name="Chourrout P."/>
            <person name="Nishida H."/>
            <person name="Aasland R."/>
            <person name="Huzurbazar S."/>
            <person name="Westhof E."/>
            <person name="Delsuc F."/>
            <person name="Lehrach H."/>
            <person name="Reinhardt R."/>
            <person name="Weissenbach J."/>
            <person name="Roy S.W."/>
            <person name="Artiguenave F."/>
            <person name="Postlethwait J.H."/>
            <person name="Manak J.R."/>
            <person name="Thompson E.M."/>
            <person name="Jaillon O."/>
            <person name="Du Pasquier L."/>
            <person name="Boudinot P."/>
            <person name="Liberles D.A."/>
            <person name="Volff J.N."/>
            <person name="Philippe H."/>
            <person name="Lenhard B."/>
            <person name="Roest Crollius H."/>
            <person name="Wincker P."/>
            <person name="Chourrout D."/>
        </authorList>
    </citation>
    <scope>NUCLEOTIDE SEQUENCE [LARGE SCALE GENOMIC DNA]</scope>
</reference>
<evidence type="ECO:0000313" key="2">
    <source>
        <dbReference type="EMBL" id="CBY16190.1"/>
    </source>
</evidence>
<feature type="region of interest" description="Disordered" evidence="1">
    <location>
        <begin position="1"/>
        <end position="32"/>
    </location>
</feature>
<accession>E4Y2W0</accession>
<sequence>RPAHRPVRGQRNDRGGRGHGRRPRRGQTMDGTFCTDRVGSTPFRLAMYHRRSRDSRPHGEFYGNRMSSTRLDYQHYEVRDFQMPRMTNLAQTEPARNRRHQHRRNNNTRREVRRNIFADLQPPRMAVLNDQGNPSEEDNQSKIVQKQDSYDEIIEAMGTHVSIRENGQSQQLQNSEVGAPHRVVSSDDEPLDVVIRTRAQKRKANDDE</sequence>
<feature type="non-terminal residue" evidence="2">
    <location>
        <position position="1"/>
    </location>
</feature>
<dbReference type="InParanoid" id="E4Y2W0"/>
<gene>
    <name evidence="2" type="ORF">GSOID_T00016519001</name>
</gene>